<dbReference type="AlphaFoldDB" id="B7KC95"/>
<dbReference type="Proteomes" id="UP000002384">
    <property type="component" value="Chromosome"/>
</dbReference>
<feature type="domain" description="Putative restriction endonuclease" evidence="1">
    <location>
        <begin position="16"/>
        <end position="73"/>
    </location>
</feature>
<accession>B7KC95</accession>
<dbReference type="InterPro" id="IPR008538">
    <property type="entry name" value="Uma2"/>
</dbReference>
<dbReference type="RefSeq" id="WP_012599143.1">
    <property type="nucleotide sequence ID" value="NC_011729.1"/>
</dbReference>
<protein>
    <recommendedName>
        <fullName evidence="1">Putative restriction endonuclease domain-containing protein</fullName>
    </recommendedName>
</protein>
<proteinExistence type="predicted"/>
<dbReference type="EMBL" id="CP001291">
    <property type="protein sequence ID" value="ACK70200.1"/>
    <property type="molecule type" value="Genomic_DNA"/>
</dbReference>
<organism evidence="2 3">
    <name type="scientific">Gloeothece citriformis (strain PCC 7424)</name>
    <name type="common">Cyanothece sp. (strain PCC 7424)</name>
    <dbReference type="NCBI Taxonomy" id="65393"/>
    <lineage>
        <taxon>Bacteria</taxon>
        <taxon>Bacillati</taxon>
        <taxon>Cyanobacteriota</taxon>
        <taxon>Cyanophyceae</taxon>
        <taxon>Oscillatoriophycideae</taxon>
        <taxon>Chroococcales</taxon>
        <taxon>Aphanothecaceae</taxon>
        <taxon>Gloeothece</taxon>
        <taxon>Gloeothece citriformis</taxon>
    </lineage>
</organism>
<evidence type="ECO:0000313" key="3">
    <source>
        <dbReference type="Proteomes" id="UP000002384"/>
    </source>
</evidence>
<evidence type="ECO:0000259" key="1">
    <source>
        <dbReference type="Pfam" id="PF05685"/>
    </source>
</evidence>
<dbReference type="HOGENOM" id="CLU_185843_0_0_3"/>
<sequence>MNSITLTIPHLTQKGFLDLCQANQDIQIEREATGEIVIMSPTFPWRGKQNFNLSIQLGIWIEKTGLGIGFDSSKIG</sequence>
<dbReference type="Gene3D" id="3.90.1570.10">
    <property type="entry name" value="tt1808, chain A"/>
    <property type="match status" value="1"/>
</dbReference>
<evidence type="ECO:0000313" key="2">
    <source>
        <dbReference type="EMBL" id="ACK70200.1"/>
    </source>
</evidence>
<dbReference type="OrthoDB" id="454453at2"/>
<dbReference type="InterPro" id="IPR011335">
    <property type="entry name" value="Restrct_endonuc-II-like"/>
</dbReference>
<dbReference type="SUPFAM" id="SSF52980">
    <property type="entry name" value="Restriction endonuclease-like"/>
    <property type="match status" value="1"/>
</dbReference>
<dbReference type="STRING" id="65393.PCC7424_1766"/>
<dbReference type="eggNOG" id="COG4636">
    <property type="taxonomic scope" value="Bacteria"/>
</dbReference>
<dbReference type="Pfam" id="PF05685">
    <property type="entry name" value="Uma2"/>
    <property type="match status" value="1"/>
</dbReference>
<name>B7KC95_GLOC7</name>
<reference evidence="3" key="1">
    <citation type="journal article" date="2011" name="MBio">
        <title>Novel metabolic attributes of the genus Cyanothece, comprising a group of unicellular nitrogen-fixing Cyanobacteria.</title>
        <authorList>
            <person name="Bandyopadhyay A."/>
            <person name="Elvitigala T."/>
            <person name="Welsh E."/>
            <person name="Stockel J."/>
            <person name="Liberton M."/>
            <person name="Min H."/>
            <person name="Sherman L.A."/>
            <person name="Pakrasi H.B."/>
        </authorList>
    </citation>
    <scope>NUCLEOTIDE SEQUENCE [LARGE SCALE GENOMIC DNA]</scope>
    <source>
        <strain evidence="3">PCC 7424</strain>
    </source>
</reference>
<dbReference type="InterPro" id="IPR012296">
    <property type="entry name" value="Nuclease_put_TT1808"/>
</dbReference>
<keyword evidence="3" id="KW-1185">Reference proteome</keyword>
<gene>
    <name evidence="2" type="ordered locus">PCC7424_1766</name>
</gene>
<dbReference type="KEGG" id="cyc:PCC7424_1766"/>